<organism evidence="1 2">
    <name type="scientific">Proteus vulgaris</name>
    <dbReference type="NCBI Taxonomy" id="585"/>
    <lineage>
        <taxon>Bacteria</taxon>
        <taxon>Pseudomonadati</taxon>
        <taxon>Pseudomonadota</taxon>
        <taxon>Gammaproteobacteria</taxon>
        <taxon>Enterobacterales</taxon>
        <taxon>Morganellaceae</taxon>
        <taxon>Proteus</taxon>
    </lineage>
</organism>
<protein>
    <submittedName>
        <fullName evidence="1">Uncharacterized protein</fullName>
    </submittedName>
</protein>
<dbReference type="Proteomes" id="UP000254331">
    <property type="component" value="Unassembled WGS sequence"/>
</dbReference>
<name>A0A379F610_PROVU</name>
<dbReference type="RefSeq" id="WP_115370419.1">
    <property type="nucleotide sequence ID" value="NZ_CP083628.1"/>
</dbReference>
<sequence length="594" mass="69887">MNINNLSITKNAQVFELKKEPTKISIEKYFKTIKKEGNFIIKEVRFDETTSENINVKYSFVLFKTHEEPSFLISTNLIDIKYGYCLLIEIKNSLVVYKKNAESPEKSLSHYIKEYDYSQICHFKGDEDPDYEKISMNNMSLSNAIIRSRSYEALQLNGIISNITTGRSIPRNFRMKVKNEIYTLTPNTSRITLRDKKCNIKEIINWSGSLINDIQKNTKSSFISNFATPIKLEEIIKLNIKVSSILINISNLEADSYNEHPEEEIYFNRRKLSKEKKEVLFKKLKECMEIENNQWIKNKQNKKRITLRINLKSISLQSKILNKIKIRNVKSNNEIPLTNYINKNRLLSCVFTNPNYSYWYTNCFEDKKLLNNLEQLTNFLCSDYNFDSVVSEKEKPSEKGYPNFLTEFPEKSLFYQIEKYFDKEKSIVICDDMGDEWADHIIIDTNSHQPSLIFIHEKFIKEETLGASAFHEVISQALKNIGRLHEPESSYKKKYDEKWKNNYENTEIKRTKNGKGWNEIRNGLEKINSSPDAIRKIIIATPFLKKSNLQNEFNKFKKESSYKLKPYHIQLIWLLSTFISTCQDYGIRPQILCK</sequence>
<evidence type="ECO:0000313" key="1">
    <source>
        <dbReference type="EMBL" id="SUC15050.1"/>
    </source>
</evidence>
<evidence type="ECO:0000313" key="2">
    <source>
        <dbReference type="Proteomes" id="UP000254331"/>
    </source>
</evidence>
<accession>A0A379F610</accession>
<dbReference type="AlphaFoldDB" id="A0A379F610"/>
<reference evidence="1 2" key="1">
    <citation type="submission" date="2018-06" db="EMBL/GenBank/DDBJ databases">
        <authorList>
            <consortium name="Pathogen Informatics"/>
            <person name="Doyle S."/>
        </authorList>
    </citation>
    <scope>NUCLEOTIDE SEQUENCE [LARGE SCALE GENOMIC DNA]</scope>
    <source>
        <strain evidence="1 2">NCTC10376</strain>
    </source>
</reference>
<dbReference type="EMBL" id="UGTW01000001">
    <property type="protein sequence ID" value="SUC15050.1"/>
    <property type="molecule type" value="Genomic_DNA"/>
</dbReference>
<proteinExistence type="predicted"/>
<gene>
    <name evidence="1" type="ORF">NCTC10376_00888</name>
</gene>